<dbReference type="OMA" id="GHNHAGN"/>
<dbReference type="GO" id="GO:0030145">
    <property type="term" value="F:manganese ion binding"/>
    <property type="evidence" value="ECO:0000318"/>
    <property type="project" value="GO_Central"/>
</dbReference>
<dbReference type="VEuPathDB" id="FungiDB:KRP23_8453"/>
<dbReference type="HOGENOM" id="CLU_039893_1_0_1"/>
<dbReference type="VEuPathDB" id="FungiDB:KRP22_9924"/>
<dbReference type="PANTHER" id="PTHR16509:SF1">
    <property type="entry name" value="MANGANESE-DEPENDENT ADP-RIBOSE_CDP-ALCOHOL DIPHOSPHATASE"/>
    <property type="match status" value="1"/>
</dbReference>
<dbReference type="STRING" id="164328.H3GAK6"/>
<dbReference type="InterPro" id="IPR029052">
    <property type="entry name" value="Metallo-depent_PP-like"/>
</dbReference>
<proteinExistence type="predicted"/>
<evidence type="ECO:0000313" key="2">
    <source>
        <dbReference type="EnsemblProtists" id="Phyra72197"/>
    </source>
</evidence>
<evidence type="ECO:0000313" key="3">
    <source>
        <dbReference type="Proteomes" id="UP000005238"/>
    </source>
</evidence>
<dbReference type="InterPro" id="IPR004843">
    <property type="entry name" value="Calcineurin-like_PHP"/>
</dbReference>
<dbReference type="GO" id="GO:0047631">
    <property type="term" value="F:ADP-ribose diphosphatase activity"/>
    <property type="evidence" value="ECO:0000318"/>
    <property type="project" value="GO_Central"/>
</dbReference>
<name>H3GAK6_PHYRM</name>
<feature type="domain" description="Calcineurin-like phosphoesterase" evidence="1">
    <location>
        <begin position="46"/>
        <end position="279"/>
    </location>
</feature>
<dbReference type="AlphaFoldDB" id="H3GAK6"/>
<dbReference type="Proteomes" id="UP000005238">
    <property type="component" value="Unassembled WGS sequence"/>
</dbReference>
<protein>
    <recommendedName>
        <fullName evidence="1">Calcineurin-like phosphoesterase domain-containing protein</fullName>
    </recommendedName>
</protein>
<dbReference type="SUPFAM" id="SSF56300">
    <property type="entry name" value="Metallo-dependent phosphatases"/>
    <property type="match status" value="1"/>
</dbReference>
<dbReference type="EnsemblProtists" id="Phyra72197">
    <property type="protein sequence ID" value="Phyra72197"/>
    <property type="gene ID" value="Phyra72197"/>
</dbReference>
<reference evidence="3" key="1">
    <citation type="journal article" date="2006" name="Science">
        <title>Phytophthora genome sequences uncover evolutionary origins and mechanisms of pathogenesis.</title>
        <authorList>
            <person name="Tyler B.M."/>
            <person name="Tripathy S."/>
            <person name="Zhang X."/>
            <person name="Dehal P."/>
            <person name="Jiang R.H."/>
            <person name="Aerts A."/>
            <person name="Arredondo F.D."/>
            <person name="Baxter L."/>
            <person name="Bensasson D."/>
            <person name="Beynon J.L."/>
            <person name="Chapman J."/>
            <person name="Damasceno C.M."/>
            <person name="Dorrance A.E."/>
            <person name="Dou D."/>
            <person name="Dickerman A.W."/>
            <person name="Dubchak I.L."/>
            <person name="Garbelotto M."/>
            <person name="Gijzen M."/>
            <person name="Gordon S.G."/>
            <person name="Govers F."/>
            <person name="Grunwald N.J."/>
            <person name="Huang W."/>
            <person name="Ivors K.L."/>
            <person name="Jones R.W."/>
            <person name="Kamoun S."/>
            <person name="Krampis K."/>
            <person name="Lamour K.H."/>
            <person name="Lee M.K."/>
            <person name="McDonald W.H."/>
            <person name="Medina M."/>
            <person name="Meijer H.J."/>
            <person name="Nordberg E.K."/>
            <person name="Maclean D.J."/>
            <person name="Ospina-Giraldo M.D."/>
            <person name="Morris P.F."/>
            <person name="Phuntumart V."/>
            <person name="Putnam N.H."/>
            <person name="Rash S."/>
            <person name="Rose J.K."/>
            <person name="Sakihama Y."/>
            <person name="Salamov A.A."/>
            <person name="Savidor A."/>
            <person name="Scheuring C.F."/>
            <person name="Smith B.M."/>
            <person name="Sobral B.W."/>
            <person name="Terry A."/>
            <person name="Torto-Alalibo T.A."/>
            <person name="Win J."/>
            <person name="Xu Z."/>
            <person name="Zhang H."/>
            <person name="Grigoriev I.V."/>
            <person name="Rokhsar D.S."/>
            <person name="Boore J.L."/>
        </authorList>
    </citation>
    <scope>NUCLEOTIDE SEQUENCE [LARGE SCALE GENOMIC DNA]</scope>
    <source>
        <strain evidence="3">Pr102</strain>
    </source>
</reference>
<keyword evidence="3" id="KW-1185">Reference proteome</keyword>
<sequence length="341" mass="38172">MASAQETPLVSFGLVADVQYADVEDGWDFHHTSQRFYRNALPQLQATVAEWLRVAKSESSSSKLRFAVNLGDLIDDKNRPASTSRQALESTKAAWVPFEDAVGPVHHLVGNHELYNFPAAVIKKELLYQPPTTTEDASLRSYYDFQVPEAPKFRFVMLDCYGLSILGRDKTDSVYQEALALLRRVNPNENFNSPTGLVGEQRRFVAFNGAVDRKQMGWLEETLGKATTAEEHVVIFTHVPIHPSTTPAPSSLLWNYPEMLELIQRFACVRVVFSGHSHADGYVHSRGVHFVVSDAILECAPSETAHALVHVYDDKLVVKGYGKIPTRELRFPKAETESSQV</sequence>
<dbReference type="eggNOG" id="ENOG502QUQW">
    <property type="taxonomic scope" value="Eukaryota"/>
</dbReference>
<dbReference type="PANTHER" id="PTHR16509">
    <property type="match status" value="1"/>
</dbReference>
<evidence type="ECO:0000259" key="1">
    <source>
        <dbReference type="Pfam" id="PF00149"/>
    </source>
</evidence>
<dbReference type="GO" id="GO:0008663">
    <property type="term" value="F:2',3'-cyclic-nucleotide 2'-phosphodiesterase activity"/>
    <property type="evidence" value="ECO:0000318"/>
    <property type="project" value="GO_Central"/>
</dbReference>
<accession>H3GAK6</accession>
<dbReference type="GO" id="GO:0047734">
    <property type="term" value="F:CDP-glycerol diphosphatase activity"/>
    <property type="evidence" value="ECO:0000318"/>
    <property type="project" value="GO_Central"/>
</dbReference>
<dbReference type="EMBL" id="DS566101">
    <property type="status" value="NOT_ANNOTATED_CDS"/>
    <property type="molecule type" value="Genomic_DNA"/>
</dbReference>
<reference evidence="2" key="2">
    <citation type="submission" date="2015-06" db="UniProtKB">
        <authorList>
            <consortium name="EnsemblProtists"/>
        </authorList>
    </citation>
    <scope>IDENTIFICATION</scope>
    <source>
        <strain evidence="2">Pr102</strain>
    </source>
</reference>
<organism evidence="2 3">
    <name type="scientific">Phytophthora ramorum</name>
    <name type="common">Sudden oak death agent</name>
    <dbReference type="NCBI Taxonomy" id="164328"/>
    <lineage>
        <taxon>Eukaryota</taxon>
        <taxon>Sar</taxon>
        <taxon>Stramenopiles</taxon>
        <taxon>Oomycota</taxon>
        <taxon>Peronosporomycetes</taxon>
        <taxon>Peronosporales</taxon>
        <taxon>Peronosporaceae</taxon>
        <taxon>Phytophthora</taxon>
    </lineage>
</organism>
<dbReference type="Gene3D" id="3.60.21.10">
    <property type="match status" value="1"/>
</dbReference>
<dbReference type="Pfam" id="PF00149">
    <property type="entry name" value="Metallophos"/>
    <property type="match status" value="1"/>
</dbReference>
<dbReference type="InParanoid" id="H3GAK6"/>